<proteinExistence type="predicted"/>
<dbReference type="Proteomes" id="UP000186465">
    <property type="component" value="Unassembled WGS sequence"/>
</dbReference>
<sequence>MASLKLRHGIPILQRGNGELQFGSDPVHGLVLKGLTDGEISYLLWLGRRTNRYQIERHQRCLQITDARVAELLQQLSDAGLMDSPTSHRNRPYTAEETLCSRLDGSQEGFRCRKEKHVLVVGADRLGALVASLLGTAGIGNISVKTRKENERISAAELFPFSSSSFGKKRSGAIVTTCQQYSPKINYYSVAQCDLVIMISYGAFSTVDLKLMGLQHIPHLAVSLSDLGATVGPLVQPGATPCTHCVDLHRTDHDSSWPRLQQQLISWGRNPPPGVLDAASLSLIAGVILRYATDYLDGRHLIPLGSLSYVPYYPADTTTTQVQPHPRCSCQAL</sequence>
<dbReference type="OrthoDB" id="4426339at2"/>
<dbReference type="STRING" id="156892.BM477_06270"/>
<keyword evidence="2" id="KW-1185">Reference proteome</keyword>
<protein>
    <recommendedName>
        <fullName evidence="3">THIF-type NAD/FAD binding fold domain-containing protein</fullName>
    </recommendedName>
</protein>
<accession>A0A1Q5PLY6</accession>
<dbReference type="EMBL" id="MPDM01000006">
    <property type="protein sequence ID" value="OKL48068.1"/>
    <property type="molecule type" value="Genomic_DNA"/>
</dbReference>
<dbReference type="AlphaFoldDB" id="A0A1Q5PLY6"/>
<evidence type="ECO:0000313" key="2">
    <source>
        <dbReference type="Proteomes" id="UP000186465"/>
    </source>
</evidence>
<dbReference type="Gene3D" id="3.40.50.720">
    <property type="entry name" value="NAD(P)-binding Rossmann-like Domain"/>
    <property type="match status" value="1"/>
</dbReference>
<gene>
    <name evidence="1" type="ORF">BM477_06270</name>
</gene>
<organism evidence="1 2">
    <name type="scientific">Boudabousia marimammalium</name>
    <dbReference type="NCBI Taxonomy" id="156892"/>
    <lineage>
        <taxon>Bacteria</taxon>
        <taxon>Bacillati</taxon>
        <taxon>Actinomycetota</taxon>
        <taxon>Actinomycetes</taxon>
        <taxon>Actinomycetales</taxon>
        <taxon>Actinomycetaceae</taxon>
        <taxon>Boudabousia</taxon>
    </lineage>
</organism>
<reference evidence="2" key="1">
    <citation type="submission" date="2016-11" db="EMBL/GenBank/DDBJ databases">
        <title>Actinomyces gypaetusis sp. nov. isolated from Gypaetus barbatus in Qinghai Tibet Plateau China.</title>
        <authorList>
            <person name="Meng X."/>
        </authorList>
    </citation>
    <scope>NUCLEOTIDE SEQUENCE [LARGE SCALE GENOMIC DNA]</scope>
    <source>
        <strain evidence="2">DSM 15383</strain>
    </source>
</reference>
<comment type="caution">
    <text evidence="1">The sequence shown here is derived from an EMBL/GenBank/DDBJ whole genome shotgun (WGS) entry which is preliminary data.</text>
</comment>
<dbReference type="GO" id="GO:0008641">
    <property type="term" value="F:ubiquitin-like modifier activating enzyme activity"/>
    <property type="evidence" value="ECO:0007669"/>
    <property type="project" value="InterPro"/>
</dbReference>
<name>A0A1Q5PLY6_9ACTO</name>
<dbReference type="InterPro" id="IPR035985">
    <property type="entry name" value="Ubiquitin-activating_enz"/>
</dbReference>
<dbReference type="RefSeq" id="WP_075361836.1">
    <property type="nucleotide sequence ID" value="NZ_MPDM01000006.1"/>
</dbReference>
<dbReference type="SUPFAM" id="SSF69572">
    <property type="entry name" value="Activating enzymes of the ubiquitin-like proteins"/>
    <property type="match status" value="1"/>
</dbReference>
<evidence type="ECO:0000313" key="1">
    <source>
        <dbReference type="EMBL" id="OKL48068.1"/>
    </source>
</evidence>
<evidence type="ECO:0008006" key="3">
    <source>
        <dbReference type="Google" id="ProtNLM"/>
    </source>
</evidence>